<evidence type="ECO:0000313" key="1">
    <source>
        <dbReference type="EMBL" id="TFU19882.1"/>
    </source>
</evidence>
<dbReference type="OrthoDB" id="3634697at2"/>
<dbReference type="Proteomes" id="UP000297951">
    <property type="component" value="Unassembled WGS sequence"/>
</dbReference>
<proteinExistence type="predicted"/>
<dbReference type="EMBL" id="SPQC01000069">
    <property type="protein sequence ID" value="TFU19882.1"/>
    <property type="molecule type" value="Genomic_DNA"/>
</dbReference>
<dbReference type="AlphaFoldDB" id="A0A4Y9F061"/>
<sequence length="68" mass="7692">MPRELLKRSGIAHLWSKDPAAVSRYTLPEPDAVAIGKNGKEESLWEPATIEKWFTEQFTGPGRPKKKD</sequence>
<evidence type="ECO:0000313" key="2">
    <source>
        <dbReference type="Proteomes" id="UP000297951"/>
    </source>
</evidence>
<protein>
    <submittedName>
        <fullName evidence="1">XRE family transcriptional regulator</fullName>
    </submittedName>
</protein>
<reference evidence="1 2" key="1">
    <citation type="submission" date="2019-03" db="EMBL/GenBank/DDBJ databases">
        <title>Diversity of the mouse oral microbiome.</title>
        <authorList>
            <person name="Joseph S."/>
            <person name="Aduse-Opoku J."/>
            <person name="Curtis M."/>
            <person name="Wade W."/>
            <person name="Hashim A."/>
        </authorList>
    </citation>
    <scope>NUCLEOTIDE SEQUENCE [LARGE SCALE GENOMIC DNA]</scope>
    <source>
        <strain evidence="2">irhom_31</strain>
    </source>
</reference>
<organism evidence="1 2">
    <name type="scientific">Rothia nasimurium</name>
    <dbReference type="NCBI Taxonomy" id="85336"/>
    <lineage>
        <taxon>Bacteria</taxon>
        <taxon>Bacillati</taxon>
        <taxon>Actinomycetota</taxon>
        <taxon>Actinomycetes</taxon>
        <taxon>Micrococcales</taxon>
        <taxon>Micrococcaceae</taxon>
        <taxon>Rothia</taxon>
    </lineage>
</organism>
<accession>A0A4Y9F061</accession>
<gene>
    <name evidence="1" type="ORF">E4U03_12040</name>
</gene>
<comment type="caution">
    <text evidence="1">The sequence shown here is derived from an EMBL/GenBank/DDBJ whole genome shotgun (WGS) entry which is preliminary data.</text>
</comment>
<name>A0A4Y9F061_9MICC</name>
<dbReference type="RefSeq" id="WP_135013965.1">
    <property type="nucleotide sequence ID" value="NZ_JADGLK010000069.1"/>
</dbReference>